<keyword evidence="2" id="KW-1185">Reference proteome</keyword>
<name>A0A0W0TYG0_9GAMM</name>
<proteinExistence type="predicted"/>
<dbReference type="RefSeq" id="WP_028387002.1">
    <property type="nucleotide sequence ID" value="NZ_CAAAHN010000001.1"/>
</dbReference>
<dbReference type="Proteomes" id="UP000054785">
    <property type="component" value="Unassembled WGS sequence"/>
</dbReference>
<reference evidence="1 2" key="1">
    <citation type="submission" date="2015-11" db="EMBL/GenBank/DDBJ databases">
        <title>Genomic analysis of 38 Legionella species identifies large and diverse effector repertoires.</title>
        <authorList>
            <person name="Burstein D."/>
            <person name="Amaro F."/>
            <person name="Zusman T."/>
            <person name="Lifshitz Z."/>
            <person name="Cohen O."/>
            <person name="Gilbert J.A."/>
            <person name="Pupko T."/>
            <person name="Shuman H.A."/>
            <person name="Segal G."/>
        </authorList>
    </citation>
    <scope>NUCLEOTIDE SEQUENCE [LARGE SCALE GENOMIC DNA]</scope>
    <source>
        <strain evidence="1 2">ATCC 49504</strain>
    </source>
</reference>
<evidence type="ECO:0000313" key="2">
    <source>
        <dbReference type="Proteomes" id="UP000054785"/>
    </source>
</evidence>
<evidence type="ECO:0000313" key="1">
    <source>
        <dbReference type="EMBL" id="KTD00650.1"/>
    </source>
</evidence>
<accession>A0A0W0TYG0</accession>
<organism evidence="1 2">
    <name type="scientific">Legionella geestiana</name>
    <dbReference type="NCBI Taxonomy" id="45065"/>
    <lineage>
        <taxon>Bacteria</taxon>
        <taxon>Pseudomonadati</taxon>
        <taxon>Pseudomonadota</taxon>
        <taxon>Gammaproteobacteria</taxon>
        <taxon>Legionellales</taxon>
        <taxon>Legionellaceae</taxon>
        <taxon>Legionella</taxon>
    </lineage>
</organism>
<dbReference type="PATRIC" id="fig|45065.4.peg.983"/>
<sequence>MLLSRLKTALGWYASVGAKLLRQVPQTAFSGVAASLVSQIAMLLAFFLPLKVILLLGSDRIPHFFPTLLQHLGLQQLVLLLSLGAFFCYLLHLGMERLVGRLAARSGEMLLNRNQKIPLFANQEEIATRACMRYIRSLSALVYVLMVLSLLAGFWLPLACLVGGYWVCALVFARLLQVFSRRFARIVEERLTDVVQTLSALGFLLAFLWMVATFPTIRADGGVLKTAVALLAVRQVMQQMTQFITLFSQLRAQQLHIDTLFFQHCLPAATAPVDSHTLWPWVLPEERAVWIQDVLDMVSGGSVIVQASHWFRGNGAAFAVEAEFPPGVRKHCLLRLFSQRQAAFARHEQVLFKAIDKATLPMLPWMGAASVHGFTCHVHHSGAFTRITTGLRESVIEALAAIMAFTPPPQLTASWRRSRKPLGQRLDDALCRRLYAVFAGIPGLTRLLQSMEDTVSLLPTLPLQLVNPAALTPESLVRDASGAIAIIPWGAWSIEPVGASWPLHLLPALKSMLPALRERRPELSGCEYTTLALVAHWFTIEKQFQLEQFSALEQTLDSLRVLLDGSAETLEVA</sequence>
<protein>
    <submittedName>
        <fullName evidence="1">Uncharacterized protein</fullName>
    </submittedName>
</protein>
<dbReference type="OrthoDB" id="5780266at2"/>
<gene>
    <name evidence="1" type="ORF">Lgee_0914</name>
</gene>
<dbReference type="EMBL" id="LNYC01000032">
    <property type="protein sequence ID" value="KTD00650.1"/>
    <property type="molecule type" value="Genomic_DNA"/>
</dbReference>
<dbReference type="AlphaFoldDB" id="A0A0W0TYG0"/>
<comment type="caution">
    <text evidence="1">The sequence shown here is derived from an EMBL/GenBank/DDBJ whole genome shotgun (WGS) entry which is preliminary data.</text>
</comment>